<evidence type="ECO:0000313" key="1">
    <source>
        <dbReference type="Proteomes" id="UP001652660"/>
    </source>
</evidence>
<gene>
    <name evidence="2" type="primary">LOC113738081</name>
</gene>
<accession>A0A6P6WZU6</accession>
<dbReference type="Proteomes" id="UP001652660">
    <property type="component" value="Chromosome 3e"/>
</dbReference>
<dbReference type="RefSeq" id="XP_027121053.1">
    <property type="nucleotide sequence ID" value="XM_027265252.2"/>
</dbReference>
<name>A0A6P6WZU6_COFAR</name>
<reference evidence="2" key="2">
    <citation type="submission" date="2025-08" db="UniProtKB">
        <authorList>
            <consortium name="RefSeq"/>
        </authorList>
    </citation>
    <scope>IDENTIFICATION</scope>
    <source>
        <tissue evidence="2">Leaves</tissue>
    </source>
</reference>
<dbReference type="AlphaFoldDB" id="A0A6P6WZU6"/>
<reference evidence="1" key="1">
    <citation type="journal article" date="2025" name="Foods">
        <title>Unveiling the Microbial Signatures of Arabica Coffee Cherries: Insights into Ripeness Specific Diversity, Functional Traits, and Implications for Quality and Safety.</title>
        <authorList>
            <consortium name="RefSeq"/>
            <person name="Tenea G.N."/>
            <person name="Cifuentes V."/>
            <person name="Reyes P."/>
            <person name="Cevallos-Vallejos M."/>
        </authorList>
    </citation>
    <scope>NUCLEOTIDE SEQUENCE [LARGE SCALE GENOMIC DNA]</scope>
</reference>
<sequence>MLVFFQSFSPLPFFFPFFGKKIRFGIFSPRDVKMFFLLLFSLHLSSFFLHRHLPKSFFLSSAESCVERLNIYIDSRFKGFFFMESNEGGDDNVLDGFASQKRAKTFYAGKAEVNVAAGNDHIFCFVTGGSAHVQMQLSTKECESLGLTGLALCLDCNTFAEYVKDQGSIEA</sequence>
<evidence type="ECO:0000313" key="2">
    <source>
        <dbReference type="RefSeq" id="XP_027121053.1"/>
    </source>
</evidence>
<organism evidence="1 2">
    <name type="scientific">Coffea arabica</name>
    <name type="common">Arabian coffee</name>
    <dbReference type="NCBI Taxonomy" id="13443"/>
    <lineage>
        <taxon>Eukaryota</taxon>
        <taxon>Viridiplantae</taxon>
        <taxon>Streptophyta</taxon>
        <taxon>Embryophyta</taxon>
        <taxon>Tracheophyta</taxon>
        <taxon>Spermatophyta</taxon>
        <taxon>Magnoliopsida</taxon>
        <taxon>eudicotyledons</taxon>
        <taxon>Gunneridae</taxon>
        <taxon>Pentapetalae</taxon>
        <taxon>asterids</taxon>
        <taxon>lamiids</taxon>
        <taxon>Gentianales</taxon>
        <taxon>Rubiaceae</taxon>
        <taxon>Ixoroideae</taxon>
        <taxon>Gardenieae complex</taxon>
        <taxon>Bertiereae - Coffeeae clade</taxon>
        <taxon>Coffeeae</taxon>
        <taxon>Coffea</taxon>
    </lineage>
</organism>
<keyword evidence="1" id="KW-1185">Reference proteome</keyword>
<proteinExistence type="predicted"/>
<dbReference type="GeneID" id="113738081"/>
<protein>
    <submittedName>
        <fullName evidence="2">Uncharacterized protein isoform X1</fullName>
    </submittedName>
</protein>